<dbReference type="EMBL" id="CAEY01000920">
    <property type="status" value="NOT_ANNOTATED_CDS"/>
    <property type="molecule type" value="Genomic_DNA"/>
</dbReference>
<dbReference type="HOGENOM" id="CLU_3144631_0_0_1"/>
<protein>
    <submittedName>
        <fullName evidence="1">Uncharacterized protein</fullName>
    </submittedName>
</protein>
<keyword evidence="2" id="KW-1185">Reference proteome</keyword>
<reference evidence="1" key="2">
    <citation type="submission" date="2015-06" db="UniProtKB">
        <authorList>
            <consortium name="EnsemblMetazoa"/>
        </authorList>
    </citation>
    <scope>IDENTIFICATION</scope>
</reference>
<evidence type="ECO:0000313" key="1">
    <source>
        <dbReference type="EnsemblMetazoa" id="tetur32g00510.1"/>
    </source>
</evidence>
<reference evidence="2" key="1">
    <citation type="submission" date="2011-08" db="EMBL/GenBank/DDBJ databases">
        <authorList>
            <person name="Rombauts S."/>
        </authorList>
    </citation>
    <scope>NUCLEOTIDE SEQUENCE</scope>
    <source>
        <strain evidence="2">London</strain>
    </source>
</reference>
<accession>T1L1Q9</accession>
<proteinExistence type="predicted"/>
<evidence type="ECO:0000313" key="2">
    <source>
        <dbReference type="Proteomes" id="UP000015104"/>
    </source>
</evidence>
<name>T1L1Q9_TETUR</name>
<dbReference type="Proteomes" id="UP000015104">
    <property type="component" value="Unassembled WGS sequence"/>
</dbReference>
<sequence>MPCFNLSLVFRERNQNVLEGLDRATGEFLISEINRDAIKINAKSIFTFQ</sequence>
<dbReference type="EnsemblMetazoa" id="tetur32g00510.1">
    <property type="protein sequence ID" value="tetur32g00510.1"/>
    <property type="gene ID" value="tetur32g00510"/>
</dbReference>
<organism evidence="1 2">
    <name type="scientific">Tetranychus urticae</name>
    <name type="common">Two-spotted spider mite</name>
    <dbReference type="NCBI Taxonomy" id="32264"/>
    <lineage>
        <taxon>Eukaryota</taxon>
        <taxon>Metazoa</taxon>
        <taxon>Ecdysozoa</taxon>
        <taxon>Arthropoda</taxon>
        <taxon>Chelicerata</taxon>
        <taxon>Arachnida</taxon>
        <taxon>Acari</taxon>
        <taxon>Acariformes</taxon>
        <taxon>Trombidiformes</taxon>
        <taxon>Prostigmata</taxon>
        <taxon>Eleutherengona</taxon>
        <taxon>Raphignathae</taxon>
        <taxon>Tetranychoidea</taxon>
        <taxon>Tetranychidae</taxon>
        <taxon>Tetranychus</taxon>
    </lineage>
</organism>
<dbReference type="AlphaFoldDB" id="T1L1Q9"/>